<evidence type="ECO:0000313" key="2">
    <source>
        <dbReference type="EMBL" id="CEK92289.1"/>
    </source>
</evidence>
<feature type="non-terminal residue" evidence="2">
    <location>
        <position position="1"/>
    </location>
</feature>
<organism evidence="2">
    <name type="scientific">Arion vulgaris</name>
    <dbReference type="NCBI Taxonomy" id="1028688"/>
    <lineage>
        <taxon>Eukaryota</taxon>
        <taxon>Metazoa</taxon>
        <taxon>Spiralia</taxon>
        <taxon>Lophotrochozoa</taxon>
        <taxon>Mollusca</taxon>
        <taxon>Gastropoda</taxon>
        <taxon>Heterobranchia</taxon>
        <taxon>Euthyneura</taxon>
        <taxon>Panpulmonata</taxon>
        <taxon>Eupulmonata</taxon>
        <taxon>Stylommatophora</taxon>
        <taxon>Helicina</taxon>
        <taxon>Arionoidea</taxon>
        <taxon>Arionidae</taxon>
        <taxon>Arion</taxon>
    </lineage>
</organism>
<feature type="region of interest" description="Disordered" evidence="1">
    <location>
        <begin position="343"/>
        <end position="367"/>
    </location>
</feature>
<reference evidence="2" key="1">
    <citation type="submission" date="2014-12" db="EMBL/GenBank/DDBJ databases">
        <title>Insight into the proteome of Arion vulgaris.</title>
        <authorList>
            <person name="Aradska J."/>
            <person name="Bulat T."/>
            <person name="Smidak R."/>
            <person name="Sarate P."/>
            <person name="Gangsoo J."/>
            <person name="Sialana F."/>
            <person name="Bilban M."/>
            <person name="Lubec G."/>
        </authorList>
    </citation>
    <scope>NUCLEOTIDE SEQUENCE</scope>
    <source>
        <tissue evidence="2">Skin</tissue>
    </source>
</reference>
<accession>A0A0B7BG40</accession>
<dbReference type="AlphaFoldDB" id="A0A0B7BG40"/>
<sequence length="538" mass="60576">TKSSTVKTTIKPVTKWSAVKTTIKPVKKLSNVKTPSPHLSTRHTKKKETTNKDFQISSTTSFIESSTSKRESVHIPSYDNQKITRKAHTALEKADHSTTRTANEGQILEDVQHSTNSQHPVTLMYTNLSSAVTYEQTVLHDLKSTSGLPFPKDISTAVTHETLTETETLTTTLSPDIFTLSTFVYNTILAVLEDDSTTVYDSSNYKSTERSTIDDTNRGFELVTTKPDISPNEFTTQGNGIVELHTSSSSETTVDTTKDNYIDLTIRSGSITSDNKTPMLKFTTSTVNEKRYTPSRRYTGRWRTIRRPTHISKRRPIYRGPSPIIIILPPDTSVTQSSNISHQTSAQGLIGSEHGTRDSTSKSDLRNTVHGHYYTGQVGDVLVSKSIQTQSPTSIGGLITVNPEDSSTNRPRPIKYTIYNVVRRVFTINDETAVQTYSKARQTLRKSLEQLAILWRQCVKGVTDVVYIPSMNGYFAYNTHLQSAYKNIRKAYEYGSNVLHKTYRTSSNQLTTYFNGLTDYFKTSYNYYYDLLTASRRR</sequence>
<feature type="region of interest" description="Disordered" evidence="1">
    <location>
        <begin position="30"/>
        <end position="53"/>
    </location>
</feature>
<gene>
    <name evidence="2" type="primary">ORF187521</name>
</gene>
<dbReference type="EMBL" id="HACG01045424">
    <property type="protein sequence ID" value="CEK92289.1"/>
    <property type="molecule type" value="Transcribed_RNA"/>
</dbReference>
<feature type="compositionally biased region" description="Basic and acidic residues" evidence="1">
    <location>
        <begin position="354"/>
        <end position="367"/>
    </location>
</feature>
<evidence type="ECO:0000256" key="1">
    <source>
        <dbReference type="SAM" id="MobiDB-lite"/>
    </source>
</evidence>
<protein>
    <submittedName>
        <fullName evidence="2">Uncharacterized protein</fullName>
    </submittedName>
</protein>
<proteinExistence type="predicted"/>
<name>A0A0B7BG40_9EUPU</name>